<evidence type="ECO:0008006" key="4">
    <source>
        <dbReference type="Google" id="ProtNLM"/>
    </source>
</evidence>
<dbReference type="Proteomes" id="UP001210865">
    <property type="component" value="Chromosome"/>
</dbReference>
<evidence type="ECO:0000256" key="1">
    <source>
        <dbReference type="SAM" id="MobiDB-lite"/>
    </source>
</evidence>
<feature type="region of interest" description="Disordered" evidence="1">
    <location>
        <begin position="13"/>
        <end position="33"/>
    </location>
</feature>
<evidence type="ECO:0000313" key="3">
    <source>
        <dbReference type="Proteomes" id="UP001210865"/>
    </source>
</evidence>
<accession>A0ABY7NHG8</accession>
<gene>
    <name evidence="2" type="ORF">PBT88_12270</name>
</gene>
<protein>
    <recommendedName>
        <fullName evidence="4">Baseplate protein J-like domain-containing protein</fullName>
    </recommendedName>
</protein>
<proteinExistence type="predicted"/>
<keyword evidence="3" id="KW-1185">Reference proteome</keyword>
<evidence type="ECO:0000313" key="2">
    <source>
        <dbReference type="EMBL" id="WBO20981.1"/>
    </source>
</evidence>
<sequence length="443" mass="45864">MLGAGLGNDAWAPQATDAELRDRATQTGTQSADTIEDTAEKVMMLADERTGLAYLSANSPRIISTIIQAFPARSPYANGWIDKLGYPILASPKAGGQSVGSSAPSLDRRLAFPSRARGFSVIDRDGRSIYAPSVSTLLAFPSRASNFAVVDRDGRFVYQASSAAPAFSPLVAADGIYLDTGTADIKIAAPVGAILSPPTYSPPLLRWRDASGGVRERRQFSTAAFAVPAGVTKLIFFPYHGQSLSVGYESGPLYTTAPIAPGRALMFDGGSRPMAGPTWQHGVDDDRILDDVQITTLSIASTLKKALGFIAGILIPGASASTTDLTHAIQQEIADAFGTAATELAQKLALDTTGMTGSQKVFAIVDALVATAAAQGIKADVAIIEAVALDVAQAAYRATLKNLESGLVALAASITSAGGLKVVTTLVVDRVEALAAPALVAAL</sequence>
<reference evidence="2 3" key="1">
    <citation type="submission" date="2022-12" db="EMBL/GenBank/DDBJ databases">
        <title>Sphingomonas abieness sp. nov., an endophytic bacterium isolated from Abies koreana.</title>
        <authorList>
            <person name="Jiang L."/>
            <person name="Lee J."/>
        </authorList>
    </citation>
    <scope>NUCLEOTIDE SEQUENCE [LARGE SCALE GENOMIC DNA]</scope>
    <source>
        <strain evidence="3">PAMB 00755</strain>
    </source>
</reference>
<name>A0ABY7NHG8_9SPHN</name>
<dbReference type="EMBL" id="CP115174">
    <property type="protein sequence ID" value="WBO20981.1"/>
    <property type="molecule type" value="Genomic_DNA"/>
</dbReference>
<organism evidence="2 3">
    <name type="scientific">Sphingomonas abietis</name>
    <dbReference type="NCBI Taxonomy" id="3012344"/>
    <lineage>
        <taxon>Bacteria</taxon>
        <taxon>Pseudomonadati</taxon>
        <taxon>Pseudomonadota</taxon>
        <taxon>Alphaproteobacteria</taxon>
        <taxon>Sphingomonadales</taxon>
        <taxon>Sphingomonadaceae</taxon>
        <taxon>Sphingomonas</taxon>
    </lineage>
</organism>
<dbReference type="RefSeq" id="WP_270075631.1">
    <property type="nucleotide sequence ID" value="NZ_CP115174.1"/>
</dbReference>